<keyword evidence="4 5" id="KW-0862">Zinc</keyword>
<dbReference type="RefSeq" id="WP_163966075.1">
    <property type="nucleotide sequence ID" value="NZ_JAAGNX010000003.1"/>
</dbReference>
<dbReference type="InterPro" id="IPR000688">
    <property type="entry name" value="HypA/HybF"/>
</dbReference>
<evidence type="ECO:0000256" key="1">
    <source>
        <dbReference type="ARBA" id="ARBA00010748"/>
    </source>
</evidence>
<dbReference type="PANTHER" id="PTHR34535:SF3">
    <property type="entry name" value="HYDROGENASE MATURATION FACTOR HYPA"/>
    <property type="match status" value="1"/>
</dbReference>
<dbReference type="PANTHER" id="PTHR34535">
    <property type="entry name" value="HYDROGENASE MATURATION FACTOR HYPA"/>
    <property type="match status" value="1"/>
</dbReference>
<evidence type="ECO:0000256" key="3">
    <source>
        <dbReference type="ARBA" id="ARBA00022723"/>
    </source>
</evidence>
<dbReference type="GO" id="GO:0051604">
    <property type="term" value="P:protein maturation"/>
    <property type="evidence" value="ECO:0007669"/>
    <property type="project" value="InterPro"/>
</dbReference>
<accession>A0A6B2M456</accession>
<sequence length="115" mass="12572">MHELGIAESALKAAIVEMEKQKAIRILSLTLRIGELAAVDPQAMEFAFKTVTLGTPAEGATLEIDHVAPIAWCRDCSESFSTDSIAFFKCPRCGNYSGELKQGREIELARLELDS</sequence>
<feature type="binding site" evidence="5">
    <location>
        <position position="76"/>
    </location>
    <ligand>
        <name>Zn(2+)</name>
        <dbReference type="ChEBI" id="CHEBI:29105"/>
    </ligand>
</feature>
<dbReference type="GO" id="GO:0008270">
    <property type="term" value="F:zinc ion binding"/>
    <property type="evidence" value="ECO:0007669"/>
    <property type="project" value="UniProtKB-UniRule"/>
</dbReference>
<gene>
    <name evidence="5 6" type="primary">hypA</name>
    <name evidence="6" type="ORF">G0Q06_11510</name>
</gene>
<keyword evidence="7" id="KW-1185">Reference proteome</keyword>
<dbReference type="InterPro" id="IPR020538">
    <property type="entry name" value="Hydgase_Ni_incorp_HypA/HybF_CS"/>
</dbReference>
<comment type="function">
    <text evidence="5">Involved in the maturation of [NiFe] hydrogenases. Required for nickel insertion into the metal center of the hydrogenase.</text>
</comment>
<feature type="binding site" evidence="5">
    <location>
        <position position="73"/>
    </location>
    <ligand>
        <name>Zn(2+)</name>
        <dbReference type="ChEBI" id="CHEBI:29105"/>
    </ligand>
</feature>
<name>A0A6B2M456_9BACT</name>
<evidence type="ECO:0000256" key="2">
    <source>
        <dbReference type="ARBA" id="ARBA00022596"/>
    </source>
</evidence>
<dbReference type="AlphaFoldDB" id="A0A6B2M456"/>
<dbReference type="Pfam" id="PF01155">
    <property type="entry name" value="HypA"/>
    <property type="match status" value="1"/>
</dbReference>
<dbReference type="PIRSF" id="PIRSF004761">
    <property type="entry name" value="Hydrgn_mat_HypA"/>
    <property type="match status" value="1"/>
</dbReference>
<feature type="binding site" evidence="5">
    <location>
        <position position="2"/>
    </location>
    <ligand>
        <name>Ni(2+)</name>
        <dbReference type="ChEBI" id="CHEBI:49786"/>
    </ligand>
</feature>
<dbReference type="Proteomes" id="UP000478417">
    <property type="component" value="Unassembled WGS sequence"/>
</dbReference>
<evidence type="ECO:0000256" key="4">
    <source>
        <dbReference type="ARBA" id="ARBA00022833"/>
    </source>
</evidence>
<feature type="binding site" evidence="5">
    <location>
        <position position="90"/>
    </location>
    <ligand>
        <name>Zn(2+)</name>
        <dbReference type="ChEBI" id="CHEBI:29105"/>
    </ligand>
</feature>
<comment type="caution">
    <text evidence="6">The sequence shown here is derived from an EMBL/GenBank/DDBJ whole genome shotgun (WGS) entry which is preliminary data.</text>
</comment>
<dbReference type="Gene3D" id="3.30.2320.80">
    <property type="match status" value="1"/>
</dbReference>
<keyword evidence="2 5" id="KW-0533">Nickel</keyword>
<dbReference type="GO" id="GO:0016151">
    <property type="term" value="F:nickel cation binding"/>
    <property type="evidence" value="ECO:0007669"/>
    <property type="project" value="UniProtKB-UniRule"/>
</dbReference>
<dbReference type="PROSITE" id="PS01249">
    <property type="entry name" value="HYPA"/>
    <property type="match status" value="1"/>
</dbReference>
<proteinExistence type="inferred from homology"/>
<dbReference type="NCBIfam" id="TIGR00100">
    <property type="entry name" value="hypA"/>
    <property type="match status" value="1"/>
</dbReference>
<evidence type="ECO:0000313" key="6">
    <source>
        <dbReference type="EMBL" id="NDV63082.1"/>
    </source>
</evidence>
<dbReference type="EMBL" id="JAAGNX010000003">
    <property type="protein sequence ID" value="NDV63082.1"/>
    <property type="molecule type" value="Genomic_DNA"/>
</dbReference>
<reference evidence="6 7" key="1">
    <citation type="submission" date="2020-02" db="EMBL/GenBank/DDBJ databases">
        <title>Albibacoteraceae fam. nov., the first described family within the subdivision 4 Verrucomicrobia.</title>
        <authorList>
            <person name="Xi F."/>
        </authorList>
    </citation>
    <scope>NUCLEOTIDE SEQUENCE [LARGE SCALE GENOMIC DNA]</scope>
    <source>
        <strain evidence="6 7">CK1056</strain>
    </source>
</reference>
<evidence type="ECO:0000313" key="7">
    <source>
        <dbReference type="Proteomes" id="UP000478417"/>
    </source>
</evidence>
<organism evidence="6 7">
    <name type="scientific">Oceanipulchritudo coccoides</name>
    <dbReference type="NCBI Taxonomy" id="2706888"/>
    <lineage>
        <taxon>Bacteria</taxon>
        <taxon>Pseudomonadati</taxon>
        <taxon>Verrucomicrobiota</taxon>
        <taxon>Opitutia</taxon>
        <taxon>Puniceicoccales</taxon>
        <taxon>Oceanipulchritudinaceae</taxon>
        <taxon>Oceanipulchritudo</taxon>
    </lineage>
</organism>
<protein>
    <recommendedName>
        <fullName evidence="5">Hydrogenase maturation factor HypA</fullName>
    </recommendedName>
</protein>
<comment type="similarity">
    <text evidence="1 5">Belongs to the HypA/HybF family.</text>
</comment>
<feature type="binding site" evidence="5">
    <location>
        <position position="93"/>
    </location>
    <ligand>
        <name>Zn(2+)</name>
        <dbReference type="ChEBI" id="CHEBI:29105"/>
    </ligand>
</feature>
<evidence type="ECO:0000256" key="5">
    <source>
        <dbReference type="HAMAP-Rule" id="MF_00213"/>
    </source>
</evidence>
<keyword evidence="3 5" id="KW-0479">Metal-binding</keyword>
<dbReference type="HAMAP" id="MF_00213">
    <property type="entry name" value="HypA_HybF"/>
    <property type="match status" value="1"/>
</dbReference>